<keyword evidence="9" id="KW-1185">Reference proteome</keyword>
<protein>
    <recommendedName>
        <fullName evidence="7">Small ribosomal subunit protein mS29</fullName>
    </recommendedName>
</protein>
<comment type="caution">
    <text evidence="8">The sequence shown here is derived from an EMBL/GenBank/DDBJ whole genome shotgun (WGS) entry which is preliminary data.</text>
</comment>
<evidence type="ECO:0000256" key="5">
    <source>
        <dbReference type="ARBA" id="ARBA00023128"/>
    </source>
</evidence>
<keyword evidence="3" id="KW-0809">Transit peptide</keyword>
<evidence type="ECO:0000313" key="9">
    <source>
        <dbReference type="Proteomes" id="UP000494165"/>
    </source>
</evidence>
<accession>A0A8S1CGR2</accession>
<dbReference type="PRINTS" id="PR01716">
    <property type="entry name" value="DEATHASSOCP3"/>
</dbReference>
<dbReference type="Proteomes" id="UP000494165">
    <property type="component" value="Unassembled WGS sequence"/>
</dbReference>
<evidence type="ECO:0000256" key="3">
    <source>
        <dbReference type="ARBA" id="ARBA00022946"/>
    </source>
</evidence>
<comment type="similarity">
    <text evidence="2">Belongs to the mitochondrion-specific ribosomal protein mS29 family.</text>
</comment>
<dbReference type="InterPro" id="IPR019368">
    <property type="entry name" value="Ribosomal_mS29"/>
</dbReference>
<dbReference type="Pfam" id="PF10236">
    <property type="entry name" value="DAP3"/>
    <property type="match status" value="1"/>
</dbReference>
<sequence>MIGKSVFRALNGKQEVVKRCSKIVIRASSTVPQMSLPSSSENSNPLPFFRSIQNSPSLHASNNSGQFYTIDPSIKKQLFLYGGIPKTFDELCNTFKETCMMIREPALEIMDYMKSTNFNNAATRYCLYGKIGTGKSMTMAHVLHYGFENSFVIVHVPWAPYWYKFPKEYSDCPTKEGMVDLPLDAVAWLIHFKNQNSHLLADPNLSVCQDWEWSKREITKKGAPLAEIVEMGINRVKYSTNCIEALLQELKQLSDLKRCKTIVVIDGFNIFFSDKTKIKTAAFEKIPPKRVTITSPFVDITKQDWSNGAVIVSVDDLAFFRKDQRNTHYPRGLLGPEVILPSNQFSAPQIPI</sequence>
<organism evidence="8 9">
    <name type="scientific">Cloeon dipterum</name>
    <dbReference type="NCBI Taxonomy" id="197152"/>
    <lineage>
        <taxon>Eukaryota</taxon>
        <taxon>Metazoa</taxon>
        <taxon>Ecdysozoa</taxon>
        <taxon>Arthropoda</taxon>
        <taxon>Hexapoda</taxon>
        <taxon>Insecta</taxon>
        <taxon>Pterygota</taxon>
        <taxon>Palaeoptera</taxon>
        <taxon>Ephemeroptera</taxon>
        <taxon>Pisciforma</taxon>
        <taxon>Baetidae</taxon>
        <taxon>Cloeon</taxon>
    </lineage>
</organism>
<dbReference type="PANTHER" id="PTHR12810">
    <property type="entry name" value="MITOCHONDRIAL 28S RIBOSOMAL PROTEIN S29"/>
    <property type="match status" value="1"/>
</dbReference>
<name>A0A8S1CGR2_9INSE</name>
<proteinExistence type="inferred from homology"/>
<keyword evidence="5" id="KW-0496">Mitochondrion</keyword>
<comment type="subcellular location">
    <subcellularLocation>
        <location evidence="1">Mitochondrion</location>
    </subcellularLocation>
</comment>
<evidence type="ECO:0000256" key="7">
    <source>
        <dbReference type="ARBA" id="ARBA00035140"/>
    </source>
</evidence>
<dbReference type="InterPro" id="IPR008092">
    <property type="entry name" value="Ribosomal_mS29_met"/>
</dbReference>
<evidence type="ECO:0000256" key="1">
    <source>
        <dbReference type="ARBA" id="ARBA00004173"/>
    </source>
</evidence>
<keyword evidence="6" id="KW-0687">Ribonucleoprotein</keyword>
<dbReference type="GO" id="GO:0005763">
    <property type="term" value="C:mitochondrial small ribosomal subunit"/>
    <property type="evidence" value="ECO:0007669"/>
    <property type="project" value="TreeGrafter"/>
</dbReference>
<evidence type="ECO:0000313" key="8">
    <source>
        <dbReference type="EMBL" id="CAB3364439.1"/>
    </source>
</evidence>
<dbReference type="AlphaFoldDB" id="A0A8S1CGR2"/>
<dbReference type="OrthoDB" id="274828at2759"/>
<evidence type="ECO:0000256" key="6">
    <source>
        <dbReference type="ARBA" id="ARBA00023274"/>
    </source>
</evidence>
<keyword evidence="4" id="KW-0689">Ribosomal protein</keyword>
<gene>
    <name evidence="8" type="ORF">CLODIP_2_CD09216</name>
</gene>
<reference evidence="8 9" key="1">
    <citation type="submission" date="2020-04" db="EMBL/GenBank/DDBJ databases">
        <authorList>
            <person name="Alioto T."/>
            <person name="Alioto T."/>
            <person name="Gomez Garrido J."/>
        </authorList>
    </citation>
    <scope>NUCLEOTIDE SEQUENCE [LARGE SCALE GENOMIC DNA]</scope>
</reference>
<dbReference type="GO" id="GO:0006915">
    <property type="term" value="P:apoptotic process"/>
    <property type="evidence" value="ECO:0007669"/>
    <property type="project" value="InterPro"/>
</dbReference>
<evidence type="ECO:0000256" key="2">
    <source>
        <dbReference type="ARBA" id="ARBA00009863"/>
    </source>
</evidence>
<evidence type="ECO:0000256" key="4">
    <source>
        <dbReference type="ARBA" id="ARBA00022980"/>
    </source>
</evidence>
<dbReference type="GO" id="GO:0003735">
    <property type="term" value="F:structural constituent of ribosome"/>
    <property type="evidence" value="ECO:0007669"/>
    <property type="project" value="TreeGrafter"/>
</dbReference>
<dbReference type="EMBL" id="CADEPI010000016">
    <property type="protein sequence ID" value="CAB3364439.1"/>
    <property type="molecule type" value="Genomic_DNA"/>
</dbReference>
<dbReference type="PANTHER" id="PTHR12810:SF0">
    <property type="entry name" value="SMALL RIBOSOMAL SUBUNIT PROTEIN MS29"/>
    <property type="match status" value="1"/>
</dbReference>